<sequence>MNYNILPFKYFVDVVETQGFTSAAKRNFISQTAISNSVKNLEQQLDVKLIDRSTSHFMVTPAGEVLYRDSIKLIKDYQSFADNLTNLKHSGNQKHVLKIRYLRGFGYWATVLANNLQKLDPTMEIQLDTESFSDSITRLDAGDYDILVSFSTAVSKIKNINSSPIGMANFCILANKDIFDKEGKVKTRVVKKKPLFLQKWTATDSNDVQQKIRIILKKMGISYSEVVYLDSFDSATANVELSKGLALYPREFSIPDFYPNVLKYIPKFPDLQYDVVAIHKKPEIGQLLIKYEQYMEGK</sequence>
<dbReference type="FunFam" id="1.10.10.10:FF:000001">
    <property type="entry name" value="LysR family transcriptional regulator"/>
    <property type="match status" value="1"/>
</dbReference>
<dbReference type="InterPro" id="IPR005119">
    <property type="entry name" value="LysR_subst-bd"/>
</dbReference>
<dbReference type="STRING" id="449659.IV66_GL000386"/>
<dbReference type="SUPFAM" id="SSF53850">
    <property type="entry name" value="Periplasmic binding protein-like II"/>
    <property type="match status" value="1"/>
</dbReference>
<dbReference type="PANTHER" id="PTHR30126:SF96">
    <property type="entry name" value="TRANSCRIPTIONAL REGULATORY PROTEIN, LYSR FAMILY"/>
    <property type="match status" value="1"/>
</dbReference>
<dbReference type="Proteomes" id="UP000051886">
    <property type="component" value="Unassembled WGS sequence"/>
</dbReference>
<dbReference type="PRINTS" id="PR00039">
    <property type="entry name" value="HTHLYSR"/>
</dbReference>
<dbReference type="EMBL" id="JQCN01000054">
    <property type="protein sequence ID" value="KRN97943.1"/>
    <property type="molecule type" value="Genomic_DNA"/>
</dbReference>
<dbReference type="PATRIC" id="fig|449659.4.peg.385"/>
<dbReference type="InterPro" id="IPR000847">
    <property type="entry name" value="LysR_HTH_N"/>
</dbReference>
<protein>
    <submittedName>
        <fullName evidence="6">LysR family transcriptional regulator</fullName>
    </submittedName>
</protein>
<evidence type="ECO:0000313" key="7">
    <source>
        <dbReference type="Proteomes" id="UP000051886"/>
    </source>
</evidence>
<dbReference type="SUPFAM" id="SSF46785">
    <property type="entry name" value="Winged helix' DNA-binding domain"/>
    <property type="match status" value="1"/>
</dbReference>
<dbReference type="GO" id="GO:0003677">
    <property type="term" value="F:DNA binding"/>
    <property type="evidence" value="ECO:0007669"/>
    <property type="project" value="UniProtKB-KW"/>
</dbReference>
<dbReference type="Pfam" id="PF03466">
    <property type="entry name" value="LysR_substrate"/>
    <property type="match status" value="1"/>
</dbReference>
<dbReference type="GO" id="GO:0003700">
    <property type="term" value="F:DNA-binding transcription factor activity"/>
    <property type="evidence" value="ECO:0007669"/>
    <property type="project" value="InterPro"/>
</dbReference>
<organism evidence="6 7">
    <name type="scientific">Ligilactobacillus pobuzihii</name>
    <dbReference type="NCBI Taxonomy" id="449659"/>
    <lineage>
        <taxon>Bacteria</taxon>
        <taxon>Bacillati</taxon>
        <taxon>Bacillota</taxon>
        <taxon>Bacilli</taxon>
        <taxon>Lactobacillales</taxon>
        <taxon>Lactobacillaceae</taxon>
        <taxon>Ligilactobacillus</taxon>
    </lineage>
</organism>
<dbReference type="InterPro" id="IPR036388">
    <property type="entry name" value="WH-like_DNA-bd_sf"/>
</dbReference>
<evidence type="ECO:0000256" key="2">
    <source>
        <dbReference type="ARBA" id="ARBA00023015"/>
    </source>
</evidence>
<comment type="caution">
    <text evidence="6">The sequence shown here is derived from an EMBL/GenBank/DDBJ whole genome shotgun (WGS) entry which is preliminary data.</text>
</comment>
<dbReference type="InterPro" id="IPR036390">
    <property type="entry name" value="WH_DNA-bd_sf"/>
</dbReference>
<name>A0A0R2LGP6_9LACO</name>
<accession>A0A0R2LGP6</accession>
<dbReference type="PANTHER" id="PTHR30126">
    <property type="entry name" value="HTH-TYPE TRANSCRIPTIONAL REGULATOR"/>
    <property type="match status" value="1"/>
</dbReference>
<evidence type="ECO:0000256" key="4">
    <source>
        <dbReference type="ARBA" id="ARBA00023163"/>
    </source>
</evidence>
<dbReference type="OrthoDB" id="63123at2"/>
<proteinExistence type="inferred from homology"/>
<evidence type="ECO:0000256" key="3">
    <source>
        <dbReference type="ARBA" id="ARBA00023125"/>
    </source>
</evidence>
<evidence type="ECO:0000256" key="1">
    <source>
        <dbReference type="ARBA" id="ARBA00009437"/>
    </source>
</evidence>
<evidence type="ECO:0000313" key="6">
    <source>
        <dbReference type="EMBL" id="KRN97943.1"/>
    </source>
</evidence>
<gene>
    <name evidence="6" type="ORF">IV66_GL000386</name>
</gene>
<keyword evidence="4" id="KW-0804">Transcription</keyword>
<evidence type="ECO:0000259" key="5">
    <source>
        <dbReference type="PROSITE" id="PS50931"/>
    </source>
</evidence>
<feature type="domain" description="HTH lysR-type" evidence="5">
    <location>
        <begin position="1"/>
        <end position="60"/>
    </location>
</feature>
<dbReference type="PROSITE" id="PS50931">
    <property type="entry name" value="HTH_LYSR"/>
    <property type="match status" value="1"/>
</dbReference>
<dbReference type="AlphaFoldDB" id="A0A0R2LGP6"/>
<dbReference type="RefSeq" id="WP_017867296.1">
    <property type="nucleotide sequence ID" value="NZ_BJYB01000019.1"/>
</dbReference>
<keyword evidence="2" id="KW-0805">Transcription regulation</keyword>
<comment type="similarity">
    <text evidence="1">Belongs to the LysR transcriptional regulatory family.</text>
</comment>
<reference evidence="6 7" key="1">
    <citation type="journal article" date="2015" name="Genome Announc.">
        <title>Expanding the biotechnology potential of lactobacilli through comparative genomics of 213 strains and associated genera.</title>
        <authorList>
            <person name="Sun Z."/>
            <person name="Harris H.M."/>
            <person name="McCann A."/>
            <person name="Guo C."/>
            <person name="Argimon S."/>
            <person name="Zhang W."/>
            <person name="Yang X."/>
            <person name="Jeffery I.B."/>
            <person name="Cooney J.C."/>
            <person name="Kagawa T.F."/>
            <person name="Liu W."/>
            <person name="Song Y."/>
            <person name="Salvetti E."/>
            <person name="Wrobel A."/>
            <person name="Rasinkangas P."/>
            <person name="Parkhill J."/>
            <person name="Rea M.C."/>
            <person name="O'Sullivan O."/>
            <person name="Ritari J."/>
            <person name="Douillard F.P."/>
            <person name="Paul Ross R."/>
            <person name="Yang R."/>
            <person name="Briner A.E."/>
            <person name="Felis G.E."/>
            <person name="de Vos W.M."/>
            <person name="Barrangou R."/>
            <person name="Klaenhammer T.R."/>
            <person name="Caufield P.W."/>
            <person name="Cui Y."/>
            <person name="Zhang H."/>
            <person name="O'Toole P.W."/>
        </authorList>
    </citation>
    <scope>NUCLEOTIDE SEQUENCE [LARGE SCALE GENOMIC DNA]</scope>
    <source>
        <strain evidence="6 7">NBRC 103219</strain>
    </source>
</reference>
<dbReference type="Gene3D" id="1.10.10.10">
    <property type="entry name" value="Winged helix-like DNA-binding domain superfamily/Winged helix DNA-binding domain"/>
    <property type="match status" value="1"/>
</dbReference>
<keyword evidence="7" id="KW-1185">Reference proteome</keyword>
<keyword evidence="3" id="KW-0238">DNA-binding</keyword>
<dbReference type="Pfam" id="PF00126">
    <property type="entry name" value="HTH_1"/>
    <property type="match status" value="1"/>
</dbReference>